<dbReference type="Proteomes" id="UP001054945">
    <property type="component" value="Unassembled WGS sequence"/>
</dbReference>
<evidence type="ECO:0000313" key="7">
    <source>
        <dbReference type="Proteomes" id="UP001054945"/>
    </source>
</evidence>
<evidence type="ECO:0000256" key="4">
    <source>
        <dbReference type="PROSITE-ProRule" id="PRU00203"/>
    </source>
</evidence>
<keyword evidence="7" id="KW-1185">Reference proteome</keyword>
<keyword evidence="1 4" id="KW-0479">Metal-binding</keyword>
<evidence type="ECO:0000256" key="2">
    <source>
        <dbReference type="ARBA" id="ARBA00022771"/>
    </source>
</evidence>
<evidence type="ECO:0000259" key="5">
    <source>
        <dbReference type="PROSITE" id="PS50134"/>
    </source>
</evidence>
<dbReference type="Pfam" id="PF02135">
    <property type="entry name" value="zf-TAZ"/>
    <property type="match status" value="1"/>
</dbReference>
<feature type="zinc finger region" description="TAZ-type" evidence="4">
    <location>
        <begin position="42"/>
        <end position="133"/>
    </location>
</feature>
<dbReference type="Gene3D" id="1.20.1020.10">
    <property type="entry name" value="TAZ domain"/>
    <property type="match status" value="1"/>
</dbReference>
<reference evidence="6 7" key="1">
    <citation type="submission" date="2021-06" db="EMBL/GenBank/DDBJ databases">
        <title>Caerostris extrusa draft genome.</title>
        <authorList>
            <person name="Kono N."/>
            <person name="Arakawa K."/>
        </authorList>
    </citation>
    <scope>NUCLEOTIDE SEQUENCE [LARGE SCALE GENOMIC DNA]</scope>
</reference>
<dbReference type="GO" id="GO:0008270">
    <property type="term" value="F:zinc ion binding"/>
    <property type="evidence" value="ECO:0007669"/>
    <property type="project" value="UniProtKB-KW"/>
</dbReference>
<dbReference type="SUPFAM" id="SSF57933">
    <property type="entry name" value="TAZ domain"/>
    <property type="match status" value="1"/>
</dbReference>
<organism evidence="6 7">
    <name type="scientific">Caerostris extrusa</name>
    <name type="common">Bark spider</name>
    <name type="synonym">Caerostris bankana</name>
    <dbReference type="NCBI Taxonomy" id="172846"/>
    <lineage>
        <taxon>Eukaryota</taxon>
        <taxon>Metazoa</taxon>
        <taxon>Ecdysozoa</taxon>
        <taxon>Arthropoda</taxon>
        <taxon>Chelicerata</taxon>
        <taxon>Arachnida</taxon>
        <taxon>Araneae</taxon>
        <taxon>Araneomorphae</taxon>
        <taxon>Entelegynae</taxon>
        <taxon>Araneoidea</taxon>
        <taxon>Araneidae</taxon>
        <taxon>Caerostris</taxon>
    </lineage>
</organism>
<dbReference type="AlphaFoldDB" id="A0AAV4XIU3"/>
<gene>
    <name evidence="6" type="primary">Crebbp_4</name>
    <name evidence="6" type="ORF">CEXT_764841</name>
</gene>
<name>A0AAV4XIU3_CAEEX</name>
<dbReference type="InterPro" id="IPR000197">
    <property type="entry name" value="Znf_TAZ"/>
</dbReference>
<keyword evidence="2 4" id="KW-0863">Zinc-finger</keyword>
<dbReference type="PROSITE" id="PS50134">
    <property type="entry name" value="ZF_TAZ"/>
    <property type="match status" value="1"/>
</dbReference>
<proteinExistence type="predicted"/>
<sequence>MQNSNRQVAESAAFCFSSEVNVATTVATAGAIANSFPAPTADQENLRLVQLQLVLLMHADECRSNDNQLSGESTSCSLSICATMKRLLSHIRTCQNEKQCIQVDAGSQQAATVQTNQSKQKPRIVDIQRAYAILSLKFSTANVGLGVNNVVRAGSLKRITVALHRI</sequence>
<feature type="domain" description="TAZ-type" evidence="5">
    <location>
        <begin position="42"/>
        <end position="133"/>
    </location>
</feature>
<dbReference type="EMBL" id="BPLR01017801">
    <property type="protein sequence ID" value="GIY94558.1"/>
    <property type="molecule type" value="Genomic_DNA"/>
</dbReference>
<keyword evidence="3 4" id="KW-0862">Zinc</keyword>
<evidence type="ECO:0000256" key="3">
    <source>
        <dbReference type="ARBA" id="ARBA00022833"/>
    </source>
</evidence>
<accession>A0AAV4XIU3</accession>
<comment type="caution">
    <text evidence="6">The sequence shown here is derived from an EMBL/GenBank/DDBJ whole genome shotgun (WGS) entry which is preliminary data.</text>
</comment>
<evidence type="ECO:0000256" key="1">
    <source>
        <dbReference type="ARBA" id="ARBA00022723"/>
    </source>
</evidence>
<dbReference type="InterPro" id="IPR035898">
    <property type="entry name" value="TAZ_dom_sf"/>
</dbReference>
<evidence type="ECO:0000313" key="6">
    <source>
        <dbReference type="EMBL" id="GIY94558.1"/>
    </source>
</evidence>
<protein>
    <submittedName>
        <fullName evidence="6">Histone acetyltransferase</fullName>
    </submittedName>
</protein>